<accession>A0ABY3WVZ8</accession>
<name>A0ABY3WVZ8_9ACTN</name>
<proteinExistence type="predicted"/>
<evidence type="ECO:0000313" key="2">
    <source>
        <dbReference type="EMBL" id="UNM16285.1"/>
    </source>
</evidence>
<evidence type="ECO:0000256" key="1">
    <source>
        <dbReference type="SAM" id="Phobius"/>
    </source>
</evidence>
<gene>
    <name evidence="2" type="ORF">J4032_01780</name>
</gene>
<dbReference type="EMBL" id="CP071872">
    <property type="protein sequence ID" value="UNM16285.1"/>
    <property type="molecule type" value="Genomic_DNA"/>
</dbReference>
<organism evidence="2 3">
    <name type="scientific">Streptomyces formicae</name>
    <dbReference type="NCBI Taxonomy" id="1616117"/>
    <lineage>
        <taxon>Bacteria</taxon>
        <taxon>Bacillati</taxon>
        <taxon>Actinomycetota</taxon>
        <taxon>Actinomycetes</taxon>
        <taxon>Kitasatosporales</taxon>
        <taxon>Streptomycetaceae</taxon>
        <taxon>Streptomyces</taxon>
    </lineage>
</organism>
<keyword evidence="1" id="KW-0812">Transmembrane</keyword>
<evidence type="ECO:0008006" key="4">
    <source>
        <dbReference type="Google" id="ProtNLM"/>
    </source>
</evidence>
<keyword evidence="1" id="KW-1133">Transmembrane helix</keyword>
<evidence type="ECO:0000313" key="3">
    <source>
        <dbReference type="Proteomes" id="UP000828924"/>
    </source>
</evidence>
<dbReference type="Proteomes" id="UP000828924">
    <property type="component" value="Chromosome"/>
</dbReference>
<keyword evidence="1" id="KW-0472">Membrane</keyword>
<reference evidence="2 3" key="1">
    <citation type="submission" date="2021-03" db="EMBL/GenBank/DDBJ databases">
        <title>Complete genome of Streptomyces formicae strain 1H-GS9 (DSM 100524).</title>
        <authorList>
            <person name="Atanasov K.E."/>
            <person name="Altabella T."/>
            <person name="Ferrer A."/>
        </authorList>
    </citation>
    <scope>NUCLEOTIDE SEQUENCE [LARGE SCALE GENOMIC DNA]</scope>
    <source>
        <strain evidence="2 3">1H-GS9</strain>
    </source>
</reference>
<keyword evidence="3" id="KW-1185">Reference proteome</keyword>
<feature type="transmembrane region" description="Helical" evidence="1">
    <location>
        <begin position="47"/>
        <end position="68"/>
    </location>
</feature>
<sequence>MEGASDCQDRPVSEPSFSARLSRALDWAGLPTSAFLLWIGIRDYRAGASVGWPIGGVLLVLTSLWVVWRGLPRRSSNRSGNDQGR</sequence>
<protein>
    <recommendedName>
        <fullName evidence="4">Integral membrane protein</fullName>
    </recommendedName>
</protein>